<dbReference type="AlphaFoldDB" id="A0A2I0H2L4"/>
<evidence type="ECO:0000313" key="2">
    <source>
        <dbReference type="Proteomes" id="UP000233551"/>
    </source>
</evidence>
<evidence type="ECO:0000313" key="1">
    <source>
        <dbReference type="EMBL" id="PKH98108.1"/>
    </source>
</evidence>
<dbReference type="Proteomes" id="UP000233551">
    <property type="component" value="Unassembled WGS sequence"/>
</dbReference>
<organism evidence="1 2">
    <name type="scientific">Punica granatum</name>
    <name type="common">Pomegranate</name>
    <dbReference type="NCBI Taxonomy" id="22663"/>
    <lineage>
        <taxon>Eukaryota</taxon>
        <taxon>Viridiplantae</taxon>
        <taxon>Streptophyta</taxon>
        <taxon>Embryophyta</taxon>
        <taxon>Tracheophyta</taxon>
        <taxon>Spermatophyta</taxon>
        <taxon>Magnoliopsida</taxon>
        <taxon>eudicotyledons</taxon>
        <taxon>Gunneridae</taxon>
        <taxon>Pentapetalae</taxon>
        <taxon>rosids</taxon>
        <taxon>malvids</taxon>
        <taxon>Myrtales</taxon>
        <taxon>Lythraceae</taxon>
        <taxon>Punica</taxon>
    </lineage>
</organism>
<reference evidence="1 2" key="1">
    <citation type="submission" date="2017-11" db="EMBL/GenBank/DDBJ databases">
        <title>De-novo sequencing of pomegranate (Punica granatum L.) genome.</title>
        <authorList>
            <person name="Akparov Z."/>
            <person name="Amiraslanov A."/>
            <person name="Hajiyeva S."/>
            <person name="Abbasov M."/>
            <person name="Kaur K."/>
            <person name="Hamwieh A."/>
            <person name="Solovyev V."/>
            <person name="Salamov A."/>
            <person name="Braich B."/>
            <person name="Kosarev P."/>
            <person name="Mahmoud A."/>
            <person name="Hajiyev E."/>
            <person name="Babayeva S."/>
            <person name="Izzatullayeva V."/>
            <person name="Mammadov A."/>
            <person name="Mammadov A."/>
            <person name="Sharifova S."/>
            <person name="Ojaghi J."/>
            <person name="Eynullazada K."/>
            <person name="Bayramov B."/>
            <person name="Abdulazimova A."/>
            <person name="Shahmuradov I."/>
        </authorList>
    </citation>
    <scope>NUCLEOTIDE SEQUENCE [LARGE SCALE GENOMIC DNA]</scope>
    <source>
        <strain evidence="2">cv. AG2017</strain>
        <tissue evidence="1">Leaf</tissue>
    </source>
</reference>
<accession>A0A2I0H2L4</accession>
<name>A0A2I0H2L4_PUNGR</name>
<gene>
    <name evidence="1" type="ORF">CRG98_049731</name>
</gene>
<keyword evidence="2" id="KW-1185">Reference proteome</keyword>
<protein>
    <submittedName>
        <fullName evidence="1">Uncharacterized protein</fullName>
    </submittedName>
</protein>
<dbReference type="EMBL" id="PGOL01042345">
    <property type="protein sequence ID" value="PKH98108.1"/>
    <property type="molecule type" value="Genomic_DNA"/>
</dbReference>
<comment type="caution">
    <text evidence="1">The sequence shown here is derived from an EMBL/GenBank/DDBJ whole genome shotgun (WGS) entry which is preliminary data.</text>
</comment>
<proteinExistence type="predicted"/>
<feature type="non-terminal residue" evidence="1">
    <location>
        <position position="1"/>
    </location>
</feature>
<sequence>GLRVPGLRVRINRFRDFASPDFASAFTALGTSRPRTSRPLYRFPDFASTFTAFRTSRPRTSRPFYCFLRASALHPPLHIPQIPLTILSHDRGGELPQRTTIEATAGTKRVPLMIFGYIL</sequence>